<proteinExistence type="predicted"/>
<feature type="transmembrane region" description="Helical" evidence="1">
    <location>
        <begin position="330"/>
        <end position="348"/>
    </location>
</feature>
<organism evidence="2 3">
    <name type="scientific">Hominilimicola fabiformis</name>
    <dbReference type="NCBI Taxonomy" id="2885356"/>
    <lineage>
        <taxon>Bacteria</taxon>
        <taxon>Bacillati</taxon>
        <taxon>Bacillota</taxon>
        <taxon>Clostridia</taxon>
        <taxon>Eubacteriales</taxon>
        <taxon>Oscillospiraceae</taxon>
        <taxon>Hominilimicola</taxon>
    </lineage>
</organism>
<name>A0AAE3E0W4_9FIRM</name>
<feature type="transmembrane region" description="Helical" evidence="1">
    <location>
        <begin position="389"/>
        <end position="406"/>
    </location>
</feature>
<feature type="transmembrane region" description="Helical" evidence="1">
    <location>
        <begin position="12"/>
        <end position="34"/>
    </location>
</feature>
<reference evidence="2 3" key="1">
    <citation type="submission" date="2021-10" db="EMBL/GenBank/DDBJ databases">
        <title>Anaerobic single-cell dispensing facilitates the cultivation of human gut bacteria.</title>
        <authorList>
            <person name="Afrizal A."/>
        </authorList>
    </citation>
    <scope>NUCLEOTIDE SEQUENCE [LARGE SCALE GENOMIC DNA]</scope>
    <source>
        <strain evidence="2 3">CLA-AA-H232</strain>
    </source>
</reference>
<dbReference type="RefSeq" id="WP_308457017.1">
    <property type="nucleotide sequence ID" value="NZ_JAJEQM010000019.1"/>
</dbReference>
<keyword evidence="1" id="KW-0812">Transmembrane</keyword>
<sequence length="407" mass="46758">MSTVKPLKTKNTDYINILVLCLCVTAVFFVAWTFTGQWPWKSQPYNSYILQAQSWLEGRLDLGRDYPYLELAIFNNKYYVSFPPFPSYAMLPFVLIGWNSCDSMIAFAVSLLGAVYAFKILKHFDIESKTAIFFTLLLTVGSNWLMTAQNAWVWFIAQNMAFTLSLMAIYYALKNKIGLSLAFWACAVGCRPFQILYLPALLYLIYNAHKAVNPEDKIIDIIKKRYLTLVPMAVIALSYMILNFARFGHITEFGHNYLPEFTRSELGQFNIGYMAENLKNMFSVPETQNGIWQYPYANGMCIFLVSPIFISYLVYIARSIIKHEKFDMKFMILVLTIAIIELLSITVHKTMGGAHFGNRYTNDVLPIIFIGTVMLLPKDNDWESFNYPLFFIGLAINLVGSIMFFVQ</sequence>
<feature type="transmembrane region" description="Helical" evidence="1">
    <location>
        <begin position="226"/>
        <end position="245"/>
    </location>
</feature>
<gene>
    <name evidence="2" type="ORF">LKE05_12105</name>
</gene>
<dbReference type="Proteomes" id="UP001198242">
    <property type="component" value="Unassembled WGS sequence"/>
</dbReference>
<dbReference type="EMBL" id="JAJEQM010000019">
    <property type="protein sequence ID" value="MCC2211528.1"/>
    <property type="molecule type" value="Genomic_DNA"/>
</dbReference>
<feature type="transmembrane region" description="Helical" evidence="1">
    <location>
        <begin position="89"/>
        <end position="118"/>
    </location>
</feature>
<dbReference type="AlphaFoldDB" id="A0AAE3E0W4"/>
<evidence type="ECO:0000313" key="3">
    <source>
        <dbReference type="Proteomes" id="UP001198242"/>
    </source>
</evidence>
<feature type="transmembrane region" description="Helical" evidence="1">
    <location>
        <begin position="152"/>
        <end position="173"/>
    </location>
</feature>
<keyword evidence="3" id="KW-1185">Reference proteome</keyword>
<accession>A0AAE3E0W4</accession>
<keyword evidence="1" id="KW-1133">Transmembrane helix</keyword>
<feature type="transmembrane region" description="Helical" evidence="1">
    <location>
        <begin position="180"/>
        <end position="206"/>
    </location>
</feature>
<evidence type="ECO:0000256" key="1">
    <source>
        <dbReference type="SAM" id="Phobius"/>
    </source>
</evidence>
<feature type="transmembrane region" description="Helical" evidence="1">
    <location>
        <begin position="296"/>
        <end position="318"/>
    </location>
</feature>
<keyword evidence="1" id="KW-0472">Membrane</keyword>
<evidence type="ECO:0000313" key="2">
    <source>
        <dbReference type="EMBL" id="MCC2211528.1"/>
    </source>
</evidence>
<comment type="caution">
    <text evidence="2">The sequence shown here is derived from an EMBL/GenBank/DDBJ whole genome shotgun (WGS) entry which is preliminary data.</text>
</comment>
<protein>
    <submittedName>
        <fullName evidence="2">Uncharacterized protein</fullName>
    </submittedName>
</protein>